<reference evidence="5" key="1">
    <citation type="journal article" date="2017" name="Nat. Ecol. Evol.">
        <title>Genome expansion and lineage-specific genetic innovations in the forest pathogenic fungi Armillaria.</title>
        <authorList>
            <person name="Sipos G."/>
            <person name="Prasanna A.N."/>
            <person name="Walter M.C."/>
            <person name="O'Connor E."/>
            <person name="Balint B."/>
            <person name="Krizsan K."/>
            <person name="Kiss B."/>
            <person name="Hess J."/>
            <person name="Varga T."/>
            <person name="Slot J."/>
            <person name="Riley R."/>
            <person name="Boka B."/>
            <person name="Rigling D."/>
            <person name="Barry K."/>
            <person name="Lee J."/>
            <person name="Mihaltcheva S."/>
            <person name="LaButti K."/>
            <person name="Lipzen A."/>
            <person name="Waldron R."/>
            <person name="Moloney N.M."/>
            <person name="Sperisen C."/>
            <person name="Kredics L."/>
            <person name="Vagvoelgyi C."/>
            <person name="Patrignani A."/>
            <person name="Fitzpatrick D."/>
            <person name="Nagy I."/>
            <person name="Doyle S."/>
            <person name="Anderson J.B."/>
            <person name="Grigoriev I.V."/>
            <person name="Gueldener U."/>
            <person name="Muensterkoetter M."/>
            <person name="Nagy L.G."/>
        </authorList>
    </citation>
    <scope>NUCLEOTIDE SEQUENCE [LARGE SCALE GENOMIC DNA]</scope>
    <source>
        <strain evidence="5">C18/9</strain>
    </source>
</reference>
<keyword evidence="2" id="KW-0812">Transmembrane</keyword>
<gene>
    <name evidence="4" type="ORF">ARMOST_08023</name>
</gene>
<name>A0A284R7F0_ARMOS</name>
<feature type="region of interest" description="Disordered" evidence="1">
    <location>
        <begin position="275"/>
        <end position="297"/>
    </location>
</feature>
<evidence type="ECO:0000313" key="4">
    <source>
        <dbReference type="EMBL" id="SJL04655.1"/>
    </source>
</evidence>
<dbReference type="AlphaFoldDB" id="A0A284R7F0"/>
<evidence type="ECO:0008006" key="6">
    <source>
        <dbReference type="Google" id="ProtNLM"/>
    </source>
</evidence>
<evidence type="ECO:0000313" key="5">
    <source>
        <dbReference type="Proteomes" id="UP000219338"/>
    </source>
</evidence>
<evidence type="ECO:0000256" key="2">
    <source>
        <dbReference type="SAM" id="Phobius"/>
    </source>
</evidence>
<keyword evidence="2" id="KW-0472">Membrane</keyword>
<feature type="signal peptide" evidence="3">
    <location>
        <begin position="1"/>
        <end position="17"/>
    </location>
</feature>
<evidence type="ECO:0000256" key="1">
    <source>
        <dbReference type="SAM" id="MobiDB-lite"/>
    </source>
</evidence>
<sequence>MFFLLYTLITLIPLVLSLNITLESAPEAFQSTPVSLRQDDDDPFDFVLGAFTVDGNVAASANLGVANFTADSIVNMTFNHTSSSGKDCILLAWLPQAQSPNSFAESEPFSVTSGTTTTTPSDIIPIRSPFPSTSRTSSPSSPTGLTSSPTTSSFTSSVSATASNIPPKPTSHTGVIVGGVLGLLALGCMVSASIYVLRWRRRSRAGSLPLPHPQDSPVPPLTPFILKYSSPRETGAQEHVSAVSRDHLEAEIAGVREEIRALRLDNQIRRVEAGYESLPPPSYRSASSSSRSISFDT</sequence>
<evidence type="ECO:0000256" key="3">
    <source>
        <dbReference type="SAM" id="SignalP"/>
    </source>
</evidence>
<organism evidence="4 5">
    <name type="scientific">Armillaria ostoyae</name>
    <name type="common">Armillaria root rot fungus</name>
    <dbReference type="NCBI Taxonomy" id="47428"/>
    <lineage>
        <taxon>Eukaryota</taxon>
        <taxon>Fungi</taxon>
        <taxon>Dikarya</taxon>
        <taxon>Basidiomycota</taxon>
        <taxon>Agaricomycotina</taxon>
        <taxon>Agaricomycetes</taxon>
        <taxon>Agaricomycetidae</taxon>
        <taxon>Agaricales</taxon>
        <taxon>Marasmiineae</taxon>
        <taxon>Physalacriaceae</taxon>
        <taxon>Armillaria</taxon>
    </lineage>
</organism>
<protein>
    <recommendedName>
        <fullName evidence="6">Mid2 domain-containing protein</fullName>
    </recommendedName>
</protein>
<dbReference type="OrthoDB" id="3036412at2759"/>
<dbReference type="EMBL" id="FUEG01000005">
    <property type="protein sequence ID" value="SJL04655.1"/>
    <property type="molecule type" value="Genomic_DNA"/>
</dbReference>
<feature type="chain" id="PRO_5012990098" description="Mid2 domain-containing protein" evidence="3">
    <location>
        <begin position="18"/>
        <end position="297"/>
    </location>
</feature>
<keyword evidence="5" id="KW-1185">Reference proteome</keyword>
<feature type="transmembrane region" description="Helical" evidence="2">
    <location>
        <begin position="175"/>
        <end position="197"/>
    </location>
</feature>
<feature type="compositionally biased region" description="Low complexity" evidence="1">
    <location>
        <begin position="112"/>
        <end position="163"/>
    </location>
</feature>
<proteinExistence type="predicted"/>
<feature type="region of interest" description="Disordered" evidence="1">
    <location>
        <begin position="104"/>
        <end position="171"/>
    </location>
</feature>
<accession>A0A284R7F0</accession>
<keyword evidence="3" id="KW-0732">Signal</keyword>
<keyword evidence="2" id="KW-1133">Transmembrane helix</keyword>
<feature type="compositionally biased region" description="Low complexity" evidence="1">
    <location>
        <begin position="283"/>
        <end position="297"/>
    </location>
</feature>
<dbReference type="Proteomes" id="UP000219338">
    <property type="component" value="Unassembled WGS sequence"/>
</dbReference>